<comment type="caution">
    <text evidence="2">The sequence shown here is derived from an EMBL/GenBank/DDBJ whole genome shotgun (WGS) entry which is preliminary data.</text>
</comment>
<reference evidence="3" key="1">
    <citation type="journal article" date="2019" name="Int. J. Syst. Evol. Microbiol.">
        <title>The Global Catalogue of Microorganisms (GCM) 10K type strain sequencing project: providing services to taxonomists for standard genome sequencing and annotation.</title>
        <authorList>
            <consortium name="The Broad Institute Genomics Platform"/>
            <consortium name="The Broad Institute Genome Sequencing Center for Infectious Disease"/>
            <person name="Wu L."/>
            <person name="Ma J."/>
        </authorList>
    </citation>
    <scope>NUCLEOTIDE SEQUENCE [LARGE SCALE GENOMIC DNA]</scope>
    <source>
        <strain evidence="3">CGMCC 1.7656</strain>
    </source>
</reference>
<organism evidence="2 3">
    <name type="scientific">Cloacibacterium rupense</name>
    <dbReference type="NCBI Taxonomy" id="517423"/>
    <lineage>
        <taxon>Bacteria</taxon>
        <taxon>Pseudomonadati</taxon>
        <taxon>Bacteroidota</taxon>
        <taxon>Flavobacteriia</taxon>
        <taxon>Flavobacteriales</taxon>
        <taxon>Weeksellaceae</taxon>
    </lineage>
</organism>
<protein>
    <recommendedName>
        <fullName evidence="4">DUF4350 domain-containing protein</fullName>
    </recommendedName>
</protein>
<feature type="transmembrane region" description="Helical" evidence="1">
    <location>
        <begin position="7"/>
        <end position="24"/>
    </location>
</feature>
<gene>
    <name evidence="2" type="ORF">GCM10010992_08980</name>
</gene>
<dbReference type="Proteomes" id="UP000620064">
    <property type="component" value="Unassembled WGS sequence"/>
</dbReference>
<keyword evidence="1" id="KW-0472">Membrane</keyword>
<evidence type="ECO:0000313" key="3">
    <source>
        <dbReference type="Proteomes" id="UP000620064"/>
    </source>
</evidence>
<proteinExistence type="predicted"/>
<dbReference type="EMBL" id="BMLV01000002">
    <property type="protein sequence ID" value="GGP02866.1"/>
    <property type="molecule type" value="Genomic_DNA"/>
</dbReference>
<keyword evidence="1" id="KW-1133">Transmembrane helix</keyword>
<evidence type="ECO:0000256" key="1">
    <source>
        <dbReference type="SAM" id="Phobius"/>
    </source>
</evidence>
<dbReference type="RefSeq" id="WP_188616899.1">
    <property type="nucleotide sequence ID" value="NZ_BMLV01000002.1"/>
</dbReference>
<feature type="transmembrane region" description="Helical" evidence="1">
    <location>
        <begin position="262"/>
        <end position="279"/>
    </location>
</feature>
<accession>A0ABQ2NJF9</accession>
<name>A0ABQ2NJF9_9FLAO</name>
<keyword evidence="1" id="KW-0812">Transmembrane</keyword>
<evidence type="ECO:0008006" key="4">
    <source>
        <dbReference type="Google" id="ProtNLM"/>
    </source>
</evidence>
<evidence type="ECO:0000313" key="2">
    <source>
        <dbReference type="EMBL" id="GGP02866.1"/>
    </source>
</evidence>
<sequence length="392" mass="46302">MNKTYKTYGIILLVVVILMTIVQLNKKEVIDWSKNFSTTEKSPFGLFVFNEEGRDLLNQKLIKINQSPYSFYNQNHPKKAHNILLIEKNLDKVSWEKILQEVKKGSDVMILSEDFPDELEKKLNFKLSDYNYDETSYLYFTDDKIAEDSIVVDKVQAWGIFTNFDFKNSEILGTEYYEKEYDNDYESAANFLKVNYGKGHVYLHAEPLILTNYYLLKKENQKYIQGVFSYLPNRETYWFQESETESSQSPLRFIWANPPLRNAWLIFLFSVFIFILFNAKRRQRIVPIIEPLKNKSVEFIRSIGNLYMQEGDFHDMMAKKSHYFLSRVRTELLIDTHNLDEEFEKKLHLKTGKSPEKIKEAVVLIKKSLNPSAHVINEDLIKLNKVLNEILK</sequence>
<keyword evidence="3" id="KW-1185">Reference proteome</keyword>